<organism evidence="1 2">
    <name type="scientific">Pseudomonas boreofloridensis</name>
    <dbReference type="NCBI Taxonomy" id="3064348"/>
    <lineage>
        <taxon>Bacteria</taxon>
        <taxon>Pseudomonadati</taxon>
        <taxon>Pseudomonadota</taxon>
        <taxon>Gammaproteobacteria</taxon>
        <taxon>Pseudomonadales</taxon>
        <taxon>Pseudomonadaceae</taxon>
        <taxon>Pseudomonas</taxon>
    </lineage>
</organism>
<evidence type="ECO:0000313" key="2">
    <source>
        <dbReference type="Proteomes" id="UP001577047"/>
    </source>
</evidence>
<accession>A0ABV4Z9Q0</accession>
<sequence length="158" mass="17801">MSLMNENMRNLVKSSDCSDTALERELLEIVDAGLMVSEGCVLLKYLQRLSAGAAVSDFQDCTGYECFVNSLHIDDYVSGNYVVQAFLFVFKVFALWRNFNAMSGDIAAIVLVDDFGVVVKFHFCRDSEFWLANDLQKYEEAVLYMLSSDAINDLNSKL</sequence>
<keyword evidence="2" id="KW-1185">Reference proteome</keyword>
<proteinExistence type="predicted"/>
<dbReference type="EMBL" id="JBHFXX010000009">
    <property type="protein sequence ID" value="MFB3801355.1"/>
    <property type="molecule type" value="Genomic_DNA"/>
</dbReference>
<protein>
    <submittedName>
        <fullName evidence="1">Uncharacterized protein</fullName>
    </submittedName>
</protein>
<name>A0ABV4Z9Q0_9PSED</name>
<evidence type="ECO:0000313" key="1">
    <source>
        <dbReference type="EMBL" id="MFB3801355.1"/>
    </source>
</evidence>
<dbReference type="Proteomes" id="UP001577047">
    <property type="component" value="Unassembled WGS sequence"/>
</dbReference>
<gene>
    <name evidence="1" type="ORF">ACE1YR_13110</name>
</gene>
<reference evidence="1 2" key="1">
    <citation type="submission" date="2024-09" db="EMBL/GenBank/DDBJ databases">
        <authorList>
            <person name="Fullem K."/>
        </authorList>
    </citation>
    <scope>NUCLEOTIDE SEQUENCE [LARGE SCALE GENOMIC DNA]</scope>
    <source>
        <strain evidence="2">K1(2024)</strain>
    </source>
</reference>
<dbReference type="RefSeq" id="WP_304484540.1">
    <property type="nucleotide sequence ID" value="NZ_JAUQOQ010000009.1"/>
</dbReference>
<comment type="caution">
    <text evidence="1">The sequence shown here is derived from an EMBL/GenBank/DDBJ whole genome shotgun (WGS) entry which is preliminary data.</text>
</comment>